<dbReference type="Gene3D" id="3.10.20.30">
    <property type="match status" value="1"/>
</dbReference>
<evidence type="ECO:0008006" key="3">
    <source>
        <dbReference type="Google" id="ProtNLM"/>
    </source>
</evidence>
<dbReference type="InterPro" id="IPR012675">
    <property type="entry name" value="Beta-grasp_dom_sf"/>
</dbReference>
<evidence type="ECO:0000313" key="1">
    <source>
        <dbReference type="EMBL" id="SDK19622.1"/>
    </source>
</evidence>
<proteinExistence type="predicted"/>
<dbReference type="RefSeq" id="WP_090306674.1">
    <property type="nucleotide sequence ID" value="NZ_FNFE01000003.1"/>
</dbReference>
<dbReference type="Proteomes" id="UP000198882">
    <property type="component" value="Unassembled WGS sequence"/>
</dbReference>
<gene>
    <name evidence="1" type="ORF">SAMN04515672_2491</name>
</gene>
<keyword evidence="2" id="KW-1185">Reference proteome</keyword>
<name>A0A1G8ZWV9_9EURY</name>
<dbReference type="STRING" id="1095776.SAMN04515672_2491"/>
<reference evidence="2" key="1">
    <citation type="submission" date="2016-10" db="EMBL/GenBank/DDBJ databases">
        <authorList>
            <person name="Varghese N."/>
            <person name="Submissions S."/>
        </authorList>
    </citation>
    <scope>NUCLEOTIDE SEQUENCE [LARGE SCALE GENOMIC DNA]</scope>
    <source>
        <strain evidence="2">B4,CECT 8067,JCM 17497</strain>
    </source>
</reference>
<dbReference type="OrthoDB" id="98357at2157"/>
<evidence type="ECO:0000313" key="2">
    <source>
        <dbReference type="Proteomes" id="UP000198882"/>
    </source>
</evidence>
<sequence length="131" mass="14722">MSAEINSGRADGTTTVDVRCTGRVRERVGSHELEFTFAGDRLRTFLAAFAATYDLEAFFAVDPEREPHPMARVWARPPGEFPGWRPPDGDRSRPYGRICLDGQFSDNLDGLETRLEDGDRIALLYPFLFAP</sequence>
<organism evidence="1 2">
    <name type="scientific">Natronorubrum texcoconense</name>
    <dbReference type="NCBI Taxonomy" id="1095776"/>
    <lineage>
        <taxon>Archaea</taxon>
        <taxon>Methanobacteriati</taxon>
        <taxon>Methanobacteriota</taxon>
        <taxon>Stenosarchaea group</taxon>
        <taxon>Halobacteria</taxon>
        <taxon>Halobacteriales</taxon>
        <taxon>Natrialbaceae</taxon>
        <taxon>Natronorubrum</taxon>
    </lineage>
</organism>
<dbReference type="EMBL" id="FNFE01000003">
    <property type="protein sequence ID" value="SDK19622.1"/>
    <property type="molecule type" value="Genomic_DNA"/>
</dbReference>
<dbReference type="AlphaFoldDB" id="A0A1G8ZWV9"/>
<protein>
    <recommendedName>
        <fullName evidence="3">ThiS family protein</fullName>
    </recommendedName>
</protein>
<accession>A0A1G8ZWV9</accession>
<dbReference type="InterPro" id="IPR016155">
    <property type="entry name" value="Mopterin_synth/thiamin_S_b"/>
</dbReference>
<dbReference type="SUPFAM" id="SSF54285">
    <property type="entry name" value="MoaD/ThiS"/>
    <property type="match status" value="1"/>
</dbReference>